<evidence type="ECO:0000313" key="2">
    <source>
        <dbReference type="Proteomes" id="UP001345219"/>
    </source>
</evidence>
<evidence type="ECO:0000313" key="1">
    <source>
        <dbReference type="EMBL" id="KAK4742761.1"/>
    </source>
</evidence>
<protein>
    <submittedName>
        <fullName evidence="1">Uncharacterized protein</fullName>
    </submittedName>
</protein>
<proteinExistence type="predicted"/>
<dbReference type="EMBL" id="JAXIOK010000023">
    <property type="protein sequence ID" value="KAK4742761.1"/>
    <property type="molecule type" value="Genomic_DNA"/>
</dbReference>
<reference evidence="1 2" key="1">
    <citation type="journal article" date="2023" name="Hortic Res">
        <title>Pangenome of water caltrop reveals structural variations and asymmetric subgenome divergence after allopolyploidization.</title>
        <authorList>
            <person name="Zhang X."/>
            <person name="Chen Y."/>
            <person name="Wang L."/>
            <person name="Yuan Y."/>
            <person name="Fang M."/>
            <person name="Shi L."/>
            <person name="Lu R."/>
            <person name="Comes H.P."/>
            <person name="Ma Y."/>
            <person name="Chen Y."/>
            <person name="Huang G."/>
            <person name="Zhou Y."/>
            <person name="Zheng Z."/>
            <person name="Qiu Y."/>
        </authorList>
    </citation>
    <scope>NUCLEOTIDE SEQUENCE [LARGE SCALE GENOMIC DNA]</scope>
    <source>
        <tissue evidence="1">Roots</tissue>
    </source>
</reference>
<gene>
    <name evidence="1" type="ORF">SAY87_000762</name>
</gene>
<dbReference type="Proteomes" id="UP001345219">
    <property type="component" value="Chromosome 1"/>
</dbReference>
<organism evidence="1 2">
    <name type="scientific">Trapa incisa</name>
    <dbReference type="NCBI Taxonomy" id="236973"/>
    <lineage>
        <taxon>Eukaryota</taxon>
        <taxon>Viridiplantae</taxon>
        <taxon>Streptophyta</taxon>
        <taxon>Embryophyta</taxon>
        <taxon>Tracheophyta</taxon>
        <taxon>Spermatophyta</taxon>
        <taxon>Magnoliopsida</taxon>
        <taxon>eudicotyledons</taxon>
        <taxon>Gunneridae</taxon>
        <taxon>Pentapetalae</taxon>
        <taxon>rosids</taxon>
        <taxon>malvids</taxon>
        <taxon>Myrtales</taxon>
        <taxon>Lythraceae</taxon>
        <taxon>Trapa</taxon>
    </lineage>
</organism>
<name>A0AAN7JA14_9MYRT</name>
<accession>A0AAN7JA14</accession>
<comment type="caution">
    <text evidence="1">The sequence shown here is derived from an EMBL/GenBank/DDBJ whole genome shotgun (WGS) entry which is preliminary data.</text>
</comment>
<keyword evidence="2" id="KW-1185">Reference proteome</keyword>
<sequence length="125" mass="13914">MSKPNLDRVLASQQNYCHDLAGSLFPSVSCGPAAIQGLIPLNSGKVPVELDFLKIGELCSRDEQVPHRELPSIYITLWESIEICSKAESTMLHEEECAQNEHPVIFNEMCGRNDTSGIPDMKSRR</sequence>
<dbReference type="AlphaFoldDB" id="A0AAN7JA14"/>